<accession>A0ABQ9EDV6</accession>
<gene>
    <name evidence="2" type="ORF">KUTeg_019885</name>
</gene>
<keyword evidence="3" id="KW-1185">Reference proteome</keyword>
<dbReference type="PANTHER" id="PTHR12155">
    <property type="entry name" value="SCHLAFEN"/>
    <property type="match status" value="1"/>
</dbReference>
<name>A0ABQ9EDV6_TEGGR</name>
<dbReference type="Gene3D" id="3.30.950.30">
    <property type="entry name" value="Schlafen, AAA domain"/>
    <property type="match status" value="1"/>
</dbReference>
<evidence type="ECO:0000313" key="2">
    <source>
        <dbReference type="EMBL" id="KAJ8303489.1"/>
    </source>
</evidence>
<comment type="caution">
    <text evidence="2">The sequence shown here is derived from an EMBL/GenBank/DDBJ whole genome shotgun (WGS) entry which is preliminary data.</text>
</comment>
<dbReference type="InterPro" id="IPR038461">
    <property type="entry name" value="Schlafen_AlbA_2_dom_sf"/>
</dbReference>
<dbReference type="InterPro" id="IPR029684">
    <property type="entry name" value="Schlafen"/>
</dbReference>
<dbReference type="PANTHER" id="PTHR12155:SF41">
    <property type="entry name" value="SCHLAFEN ALBA-2 DOMAIN-CONTAINING PROTEIN"/>
    <property type="match status" value="1"/>
</dbReference>
<evidence type="ECO:0000313" key="3">
    <source>
        <dbReference type="Proteomes" id="UP001217089"/>
    </source>
</evidence>
<dbReference type="Proteomes" id="UP001217089">
    <property type="component" value="Unassembled WGS sequence"/>
</dbReference>
<protein>
    <recommendedName>
        <fullName evidence="1">Schlafen AlbA-2 domain-containing protein</fullName>
    </recommendedName>
</protein>
<dbReference type="EMBL" id="JARBDR010000917">
    <property type="protein sequence ID" value="KAJ8303489.1"/>
    <property type="molecule type" value="Genomic_DNA"/>
</dbReference>
<evidence type="ECO:0000259" key="1">
    <source>
        <dbReference type="Pfam" id="PF04326"/>
    </source>
</evidence>
<feature type="domain" description="Schlafen AlbA-2" evidence="1">
    <location>
        <begin position="50"/>
        <end position="121"/>
    </location>
</feature>
<dbReference type="Pfam" id="PF04326">
    <property type="entry name" value="SLFN_AlbA_2"/>
    <property type="match status" value="1"/>
</dbReference>
<sequence>MASKSSGNSMRYYVRGSIVPFEEDMYHEFKGHRSISVEELPPWTHEKNDEKASRRAVSRALNAFLNTGKGGTCYLGMLDNGQAKGIELTQFQKDHVMASIDEVFSRYSPPVKRHRYKVRFKPVLESDSVDEFERFQSEDAAISDIDRKRPHTLRTYQYCWCDCDRHAQEQYCGILIQPYIIEIVIKPWDPDDPRNAEDAVGTVVKLQPFHEDEEGKVYFRRQASLVQA</sequence>
<reference evidence="2 3" key="1">
    <citation type="submission" date="2022-12" db="EMBL/GenBank/DDBJ databases">
        <title>Chromosome-level genome of Tegillarca granosa.</title>
        <authorList>
            <person name="Kim J."/>
        </authorList>
    </citation>
    <scope>NUCLEOTIDE SEQUENCE [LARGE SCALE GENOMIC DNA]</scope>
    <source>
        <strain evidence="2">Teg-2019</strain>
        <tissue evidence="2">Adductor muscle</tissue>
    </source>
</reference>
<proteinExistence type="predicted"/>
<organism evidence="2 3">
    <name type="scientific">Tegillarca granosa</name>
    <name type="common">Malaysian cockle</name>
    <name type="synonym">Anadara granosa</name>
    <dbReference type="NCBI Taxonomy" id="220873"/>
    <lineage>
        <taxon>Eukaryota</taxon>
        <taxon>Metazoa</taxon>
        <taxon>Spiralia</taxon>
        <taxon>Lophotrochozoa</taxon>
        <taxon>Mollusca</taxon>
        <taxon>Bivalvia</taxon>
        <taxon>Autobranchia</taxon>
        <taxon>Pteriomorphia</taxon>
        <taxon>Arcoida</taxon>
        <taxon>Arcoidea</taxon>
        <taxon>Arcidae</taxon>
        <taxon>Tegillarca</taxon>
    </lineage>
</organism>
<dbReference type="InterPro" id="IPR007421">
    <property type="entry name" value="Schlafen_AlbA_2_dom"/>
</dbReference>